<gene>
    <name evidence="2" type="ORF">WMO65_03050</name>
</gene>
<dbReference type="Gene3D" id="3.30.70.270">
    <property type="match status" value="1"/>
</dbReference>
<comment type="caution">
    <text evidence="2">The sequence shown here is derived from an EMBL/GenBank/DDBJ whole genome shotgun (WGS) entry which is preliminary data.</text>
</comment>
<organism evidence="2 3">
    <name type="scientific">Blautia caccae</name>
    <dbReference type="NCBI Taxonomy" id="3133175"/>
    <lineage>
        <taxon>Bacteria</taxon>
        <taxon>Bacillati</taxon>
        <taxon>Bacillota</taxon>
        <taxon>Clostridia</taxon>
        <taxon>Lachnospirales</taxon>
        <taxon>Lachnospiraceae</taxon>
        <taxon>Blautia</taxon>
    </lineage>
</organism>
<proteinExistence type="predicted"/>
<keyword evidence="3" id="KW-1185">Reference proteome</keyword>
<dbReference type="InterPro" id="IPR043128">
    <property type="entry name" value="Rev_trsase/Diguanyl_cyclase"/>
</dbReference>
<dbReference type="Proteomes" id="UP001457898">
    <property type="component" value="Unassembled WGS sequence"/>
</dbReference>
<protein>
    <recommendedName>
        <fullName evidence="4">GGDEF domain-containing protein</fullName>
    </recommendedName>
</protein>
<reference evidence="2 3" key="1">
    <citation type="submission" date="2024-03" db="EMBL/GenBank/DDBJ databases">
        <title>Human intestinal bacterial collection.</title>
        <authorList>
            <person name="Pauvert C."/>
            <person name="Hitch T.C.A."/>
            <person name="Clavel T."/>
        </authorList>
    </citation>
    <scope>NUCLEOTIDE SEQUENCE [LARGE SCALE GENOMIC DNA]</scope>
    <source>
        <strain evidence="2 3">CLA-SR-H028</strain>
    </source>
</reference>
<evidence type="ECO:0000313" key="3">
    <source>
        <dbReference type="Proteomes" id="UP001457898"/>
    </source>
</evidence>
<feature type="transmembrane region" description="Helical" evidence="1">
    <location>
        <begin position="251"/>
        <end position="274"/>
    </location>
</feature>
<accession>A0ABV1DHY5</accession>
<sequence>MNNTSRKKLFEFIILAFVILSVFLGLRNMIRQWLTDQHQRDAGTVAKVYTEKIRGNLNQLNYASILSVFIGDTNNDITGVFSDIGSKLLAQHEEIVYLAYFNGDSMAKILPAKYQDLEGKNLSEFPYSHTLAKVIKSEVIEGPETVDFCEKDVFFFINPIVNGNRFQGEIVAALEHNSVIEQLQLGLLESGMYDYELWRVDELGEKKMIIAVSDESVDFSEAVKLEFNLPANWNISIQPKDGWLSRTTETLISLGCIFGGLTVYLLICTIYILFRKEKRLKRAGYTYPDSGLLNLDGFCHYADQKRIKNKKYIRLLYIHLTNFHNLAEKLQSRQIDEYFDVIFQSINNSFQEDALTARLNEEVLLIGLFKETDQEIIEDFILQLILKKRIDGKKEFIIPRYIQVEFPDDGMTVSQLIDSAEKKYQSICVS</sequence>
<evidence type="ECO:0008006" key="4">
    <source>
        <dbReference type="Google" id="ProtNLM"/>
    </source>
</evidence>
<dbReference type="EMBL" id="JBBMFP010000002">
    <property type="protein sequence ID" value="MEQ2429971.1"/>
    <property type="molecule type" value="Genomic_DNA"/>
</dbReference>
<evidence type="ECO:0000256" key="1">
    <source>
        <dbReference type="SAM" id="Phobius"/>
    </source>
</evidence>
<feature type="transmembrane region" description="Helical" evidence="1">
    <location>
        <begin position="12"/>
        <end position="30"/>
    </location>
</feature>
<keyword evidence="1" id="KW-1133">Transmembrane helix</keyword>
<name>A0ABV1DHY5_9FIRM</name>
<keyword evidence="1" id="KW-0472">Membrane</keyword>
<dbReference type="RefSeq" id="WP_148391417.1">
    <property type="nucleotide sequence ID" value="NZ_JBBMFP010000002.1"/>
</dbReference>
<evidence type="ECO:0000313" key="2">
    <source>
        <dbReference type="EMBL" id="MEQ2429971.1"/>
    </source>
</evidence>
<keyword evidence="1" id="KW-0812">Transmembrane</keyword>